<dbReference type="RefSeq" id="WP_119864453.1">
    <property type="nucleotide sequence ID" value="NZ_CP016786.1"/>
</dbReference>
<feature type="transmembrane region" description="Helical" evidence="1">
    <location>
        <begin position="6"/>
        <end position="26"/>
    </location>
</feature>
<dbReference type="InterPro" id="IPR011528">
    <property type="entry name" value="NERD"/>
</dbReference>
<dbReference type="AlphaFoldDB" id="A0A343J9W4"/>
<dbReference type="Proteomes" id="UP000264883">
    <property type="component" value="Chromosome"/>
</dbReference>
<protein>
    <submittedName>
        <fullName evidence="3">Nuclease</fullName>
    </submittedName>
</protein>
<keyword evidence="1" id="KW-1133">Transmembrane helix</keyword>
<evidence type="ECO:0000259" key="2">
    <source>
        <dbReference type="PROSITE" id="PS50965"/>
    </source>
</evidence>
<dbReference type="KEGG" id="cia:BEN51_02110"/>
<dbReference type="PROSITE" id="PS50965">
    <property type="entry name" value="NERD"/>
    <property type="match status" value="1"/>
</dbReference>
<evidence type="ECO:0000313" key="4">
    <source>
        <dbReference type="Proteomes" id="UP000264883"/>
    </source>
</evidence>
<dbReference type="OrthoDB" id="9813328at2"/>
<name>A0A343J9W4_9CLOT</name>
<keyword evidence="1" id="KW-0472">Membrane</keyword>
<evidence type="ECO:0000313" key="3">
    <source>
        <dbReference type="EMBL" id="ASW42322.1"/>
    </source>
</evidence>
<keyword evidence="4" id="KW-1185">Reference proteome</keyword>
<dbReference type="Pfam" id="PF08378">
    <property type="entry name" value="NERD"/>
    <property type="match status" value="1"/>
</dbReference>
<feature type="domain" description="NERD" evidence="2">
    <location>
        <begin position="32"/>
        <end position="146"/>
    </location>
</feature>
<sequence length="208" mass="24605">MNTQKIIIYLMIISVIILSLIVIMIFRRRKIELNQGEIEVNEVLEKIKGYKLLSNVMIKRESGTSQIDHILIGKKGVFVIETKDYNGKIYGDQYSKYWMQKLNGRKNTFYNPIRQNYGHIKALEEMLDRKDIFISLIVFTNKSNIKKIKAEVPVIQLKKLKRFIKKYKSDIYLSKDEISEIYNSINKKNIISNRAIKKHVKKLKKTLY</sequence>
<dbReference type="EMBL" id="CP016786">
    <property type="protein sequence ID" value="ASW42322.1"/>
    <property type="molecule type" value="Genomic_DNA"/>
</dbReference>
<gene>
    <name evidence="3" type="ORF">BEN51_02110</name>
</gene>
<evidence type="ECO:0000256" key="1">
    <source>
        <dbReference type="SAM" id="Phobius"/>
    </source>
</evidence>
<organism evidence="3 4">
    <name type="scientific">Clostridium isatidis</name>
    <dbReference type="NCBI Taxonomy" id="182773"/>
    <lineage>
        <taxon>Bacteria</taxon>
        <taxon>Bacillati</taxon>
        <taxon>Bacillota</taxon>
        <taxon>Clostridia</taxon>
        <taxon>Eubacteriales</taxon>
        <taxon>Clostridiaceae</taxon>
        <taxon>Clostridium</taxon>
    </lineage>
</organism>
<keyword evidence="1" id="KW-0812">Transmembrane</keyword>
<accession>A0A343J9W4</accession>
<proteinExistence type="predicted"/>
<reference evidence="3 4" key="1">
    <citation type="submission" date="2016-08" db="EMBL/GenBank/DDBJ databases">
        <title>Complete Genome Sequence Of The Indigo Reducing Clostridium isatidis DSM15098.</title>
        <authorList>
            <person name="Little G.T."/>
            <person name="Minton N.P."/>
        </authorList>
    </citation>
    <scope>NUCLEOTIDE SEQUENCE [LARGE SCALE GENOMIC DNA]</scope>
    <source>
        <strain evidence="3 4">DSM 15098</strain>
    </source>
</reference>